<comment type="similarity">
    <text evidence="3">Belongs to the peptidase S51 family.</text>
</comment>
<dbReference type="Proteomes" id="UP001499938">
    <property type="component" value="Unassembled WGS sequence"/>
</dbReference>
<comment type="function">
    <text evidence="2">Exopeptidase that catalyzes the hydrolytic cleavage of multi-L-arginyl-poly-L-aspartic acid (cyanophycin; a water-insoluble reserve polymer) into aspartate-arginine dipeptides.</text>
</comment>
<dbReference type="NCBIfam" id="TIGR02069">
    <property type="entry name" value="cyanophycinase"/>
    <property type="match status" value="1"/>
</dbReference>
<keyword evidence="10" id="KW-1185">Reference proteome</keyword>
<evidence type="ECO:0000256" key="8">
    <source>
        <dbReference type="ARBA" id="ARBA00022825"/>
    </source>
</evidence>
<evidence type="ECO:0000313" key="9">
    <source>
        <dbReference type="EMBL" id="GAA1785012.1"/>
    </source>
</evidence>
<accession>A0ABN2LG87</accession>
<evidence type="ECO:0000256" key="4">
    <source>
        <dbReference type="ARBA" id="ARBA00013115"/>
    </source>
</evidence>
<evidence type="ECO:0000256" key="2">
    <source>
        <dbReference type="ARBA" id="ARBA00002039"/>
    </source>
</evidence>
<organism evidence="9 10">
    <name type="scientific">Nostocoides veronense</name>
    <dbReference type="NCBI Taxonomy" id="330836"/>
    <lineage>
        <taxon>Bacteria</taxon>
        <taxon>Bacillati</taxon>
        <taxon>Actinomycetota</taxon>
        <taxon>Actinomycetes</taxon>
        <taxon>Micrococcales</taxon>
        <taxon>Intrasporangiaceae</taxon>
        <taxon>Nostocoides</taxon>
    </lineage>
</organism>
<keyword evidence="7" id="KW-0378">Hydrolase</keyword>
<name>A0ABN2LG87_9MICO</name>
<comment type="catalytic activity">
    <reaction evidence="1">
        <text>[L-4-(L-arginin-2-N-yl)aspartate](n) + H2O = [L-4-(L-arginin-2-N-yl)aspartate](n-1) + L-4-(L-arginin-2-N-yl)aspartate</text>
        <dbReference type="Rhea" id="RHEA:12845"/>
        <dbReference type="Rhea" id="RHEA-COMP:13728"/>
        <dbReference type="Rhea" id="RHEA-COMP:13734"/>
        <dbReference type="ChEBI" id="CHEBI:15377"/>
        <dbReference type="ChEBI" id="CHEBI:137986"/>
        <dbReference type="ChEBI" id="CHEBI:137991"/>
        <dbReference type="EC" id="3.4.15.6"/>
    </reaction>
</comment>
<evidence type="ECO:0000256" key="6">
    <source>
        <dbReference type="ARBA" id="ARBA00022670"/>
    </source>
</evidence>
<evidence type="ECO:0000256" key="3">
    <source>
        <dbReference type="ARBA" id="ARBA00006534"/>
    </source>
</evidence>
<dbReference type="Gene3D" id="3.40.50.880">
    <property type="match status" value="1"/>
</dbReference>
<protein>
    <recommendedName>
        <fullName evidence="5">Cyanophycinase</fullName>
        <ecNumber evidence="4">3.4.15.6</ecNumber>
    </recommendedName>
</protein>
<proteinExistence type="inferred from homology"/>
<reference evidence="9 10" key="1">
    <citation type="journal article" date="2019" name="Int. J. Syst. Evol. Microbiol.">
        <title>The Global Catalogue of Microorganisms (GCM) 10K type strain sequencing project: providing services to taxonomists for standard genome sequencing and annotation.</title>
        <authorList>
            <consortium name="The Broad Institute Genomics Platform"/>
            <consortium name="The Broad Institute Genome Sequencing Center for Infectious Disease"/>
            <person name="Wu L."/>
            <person name="Ma J."/>
        </authorList>
    </citation>
    <scope>NUCLEOTIDE SEQUENCE [LARGE SCALE GENOMIC DNA]</scope>
    <source>
        <strain evidence="9 10">JCM 15592</strain>
    </source>
</reference>
<keyword evidence="8" id="KW-0720">Serine protease</keyword>
<dbReference type="SUPFAM" id="SSF52317">
    <property type="entry name" value="Class I glutamine amidotransferase-like"/>
    <property type="match status" value="1"/>
</dbReference>
<comment type="caution">
    <text evidence="9">The sequence shown here is derived from an EMBL/GenBank/DDBJ whole genome shotgun (WGS) entry which is preliminary data.</text>
</comment>
<evidence type="ECO:0000256" key="7">
    <source>
        <dbReference type="ARBA" id="ARBA00022801"/>
    </source>
</evidence>
<dbReference type="CDD" id="cd03145">
    <property type="entry name" value="GAT1_cyanophycinase"/>
    <property type="match status" value="1"/>
</dbReference>
<dbReference type="PANTHER" id="PTHR36175:SF1">
    <property type="entry name" value="CYANOPHYCINASE"/>
    <property type="match status" value="1"/>
</dbReference>
<evidence type="ECO:0000256" key="5">
    <source>
        <dbReference type="ARBA" id="ARBA00015719"/>
    </source>
</evidence>
<dbReference type="InterPro" id="IPR005320">
    <property type="entry name" value="Peptidase_S51"/>
</dbReference>
<dbReference type="Pfam" id="PF03575">
    <property type="entry name" value="Peptidase_S51"/>
    <property type="match status" value="1"/>
</dbReference>
<dbReference type="EMBL" id="BAAAPO010000015">
    <property type="protein sequence ID" value="GAA1785012.1"/>
    <property type="molecule type" value="Genomic_DNA"/>
</dbReference>
<evidence type="ECO:0000313" key="10">
    <source>
        <dbReference type="Proteomes" id="UP001499938"/>
    </source>
</evidence>
<dbReference type="PANTHER" id="PTHR36175">
    <property type="entry name" value="CYANOPHYCINASE"/>
    <property type="match status" value="1"/>
</dbReference>
<dbReference type="InterPro" id="IPR011811">
    <property type="entry name" value="Peptidase_S51_cyanophycinase"/>
</dbReference>
<dbReference type="EC" id="3.4.15.6" evidence="4"/>
<dbReference type="PIRSF" id="PIRSF032067">
    <property type="entry name" value="Cyanophycinase"/>
    <property type="match status" value="1"/>
</dbReference>
<evidence type="ECO:0000256" key="1">
    <source>
        <dbReference type="ARBA" id="ARBA00001092"/>
    </source>
</evidence>
<sequence>MAGDYAVPMLSPTKLLIIGGAEDRVGKAKILKRFVKLAGGKASTIVIIPTASSFQAEVIASYSEVFTRHGCKTLDVINPADRIAADDPALANRINAATGVFMSGGNQLKLAQVFAGTAAGEAIRRAHQRGAVIGGTSAGASIMSEFMISLGDEGVTPRQRSTQLSQGLALLEGVIVDQHFAQRQRYGRLMSIVASSPNLIGIGIDEDTAIEVTDNESFTVIGRGAAYVLDCRRAITDAPEARSGAPLLVSGAVVHSLPAGSTFDLAKLVLTEFVEQHPDSGITVTVAASSRP</sequence>
<dbReference type="InterPro" id="IPR029062">
    <property type="entry name" value="Class_I_gatase-like"/>
</dbReference>
<keyword evidence="6" id="KW-0645">Protease</keyword>
<gene>
    <name evidence="9" type="ORF">GCM10009811_07680</name>
</gene>